<dbReference type="InterPro" id="IPR010930">
    <property type="entry name" value="Flg_bb/hook_C_dom"/>
</dbReference>
<reference evidence="11 12" key="1">
    <citation type="submission" date="2019-09" db="EMBL/GenBank/DDBJ databases">
        <title>Nocardioides panacisoli sp. nov., isolated from the soil of a ginseng field.</title>
        <authorList>
            <person name="Cho C."/>
        </authorList>
    </citation>
    <scope>NUCLEOTIDE SEQUENCE [LARGE SCALE GENOMIC DNA]</scope>
    <source>
        <strain evidence="11 12">BN130099</strain>
    </source>
</reference>
<evidence type="ECO:0000313" key="11">
    <source>
        <dbReference type="EMBL" id="KAA1417720.1"/>
    </source>
</evidence>
<dbReference type="Pfam" id="PF06429">
    <property type="entry name" value="Flg_bbr_C"/>
    <property type="match status" value="1"/>
</dbReference>
<dbReference type="GO" id="GO:0044780">
    <property type="term" value="P:bacterial-type flagellum assembly"/>
    <property type="evidence" value="ECO:0007669"/>
    <property type="project" value="InterPro"/>
</dbReference>
<evidence type="ECO:0000256" key="3">
    <source>
        <dbReference type="ARBA" id="ARBA00009677"/>
    </source>
</evidence>
<dbReference type="InterPro" id="IPR001444">
    <property type="entry name" value="Flag_bb_rod_N"/>
</dbReference>
<dbReference type="SUPFAM" id="SSF64518">
    <property type="entry name" value="Phase 1 flagellin"/>
    <property type="match status" value="1"/>
</dbReference>
<dbReference type="GO" id="GO:0005576">
    <property type="term" value="C:extracellular region"/>
    <property type="evidence" value="ECO:0007669"/>
    <property type="project" value="UniProtKB-SubCell"/>
</dbReference>
<comment type="caution">
    <text evidence="11">The sequence shown here is derived from an EMBL/GenBank/DDBJ whole genome shotgun (WGS) entry which is preliminary data.</text>
</comment>
<dbReference type="Pfam" id="PF22638">
    <property type="entry name" value="FlgK_D1"/>
    <property type="match status" value="1"/>
</dbReference>
<dbReference type="InterPro" id="IPR053927">
    <property type="entry name" value="FlgK_helical"/>
</dbReference>
<reference evidence="11 12" key="2">
    <citation type="submission" date="2019-09" db="EMBL/GenBank/DDBJ databases">
        <authorList>
            <person name="Jin C."/>
        </authorList>
    </citation>
    <scope>NUCLEOTIDE SEQUENCE [LARGE SCALE GENOMIC DNA]</scope>
    <source>
        <strain evidence="11 12">BN130099</strain>
    </source>
</reference>
<keyword evidence="11" id="KW-0282">Flagellum</keyword>
<evidence type="ECO:0000313" key="12">
    <source>
        <dbReference type="Proteomes" id="UP000325003"/>
    </source>
</evidence>
<proteinExistence type="inferred from homology"/>
<evidence type="ECO:0000256" key="7">
    <source>
        <dbReference type="SAM" id="Coils"/>
    </source>
</evidence>
<keyword evidence="5" id="KW-0964">Secreted</keyword>
<keyword evidence="7" id="KW-0175">Coiled coil</keyword>
<evidence type="ECO:0000259" key="10">
    <source>
        <dbReference type="Pfam" id="PF22638"/>
    </source>
</evidence>
<keyword evidence="6" id="KW-0975">Bacterial flagellum</keyword>
<dbReference type="InterPro" id="IPR002371">
    <property type="entry name" value="FlgK"/>
</dbReference>
<dbReference type="NCBIfam" id="TIGR02492">
    <property type="entry name" value="flgK_ends"/>
    <property type="match status" value="1"/>
</dbReference>
<dbReference type="PANTHER" id="PTHR30033:SF2">
    <property type="entry name" value="FLAGELLAR HOOK PROTEIN"/>
    <property type="match status" value="1"/>
</dbReference>
<keyword evidence="11" id="KW-0969">Cilium</keyword>
<evidence type="ECO:0000256" key="4">
    <source>
        <dbReference type="ARBA" id="ARBA00016244"/>
    </source>
</evidence>
<dbReference type="AlphaFoldDB" id="A0A5B1LD49"/>
<keyword evidence="11" id="KW-0966">Cell projection</keyword>
<keyword evidence="12" id="KW-1185">Reference proteome</keyword>
<evidence type="ECO:0000256" key="1">
    <source>
        <dbReference type="ARBA" id="ARBA00004365"/>
    </source>
</evidence>
<evidence type="ECO:0000256" key="2">
    <source>
        <dbReference type="ARBA" id="ARBA00004613"/>
    </source>
</evidence>
<name>A0A5B1LD49_9ACTN</name>
<feature type="domain" description="Flagellar basal body rod protein N-terminal" evidence="8">
    <location>
        <begin position="9"/>
        <end position="37"/>
    </location>
</feature>
<evidence type="ECO:0000256" key="6">
    <source>
        <dbReference type="ARBA" id="ARBA00023143"/>
    </source>
</evidence>
<sequence>MTGTFSSVNTALTALRYQRVALDVAGNNIANAATKGYVRRSLVGESMEASHVALWSRYDGYGDGVGVASVNRMVDPLLDRRVRREEAGLSYLQTTSTALQHVDNGIGEPGPNGVAAALSAYRGAWHDLTLNPGGDAARQQVLSRAATLADAIHTQVNNVAGEEADQRLRLVNVVGEINTAAAELADLNREILAADVNGSDTSTLRDQRDALALQLAQQAGAVTTVRSDGMFDVTVGGVDLVSGRQAGTLAIATGVTPTGDADGNPITFQIDLGGPTAVPTPLGGEIGGMHHLLSDTLPTYRAGLDQVVRDFADTVNAQHAAGYDLAGNAGGAFFAYDPADPAATLSVAITDGDLVAAASVAGGTLDGGNADLLGTAGTADADYQRLVNSFGSQVDAVDRQRANQAALTASIQASWEQQAGVNLDEETVNLVSAQHAYEAAARLMTAVDEMLDTLINRTGIVGR</sequence>
<dbReference type="RefSeq" id="WP_149729290.1">
    <property type="nucleotide sequence ID" value="NZ_VUJV01000005.1"/>
</dbReference>
<evidence type="ECO:0000256" key="5">
    <source>
        <dbReference type="ARBA" id="ARBA00022525"/>
    </source>
</evidence>
<evidence type="ECO:0000259" key="9">
    <source>
        <dbReference type="Pfam" id="PF06429"/>
    </source>
</evidence>
<feature type="domain" description="Flagellar basal-body/hook protein C-terminal" evidence="9">
    <location>
        <begin position="418"/>
        <end position="456"/>
    </location>
</feature>
<evidence type="ECO:0000259" key="8">
    <source>
        <dbReference type="Pfam" id="PF00460"/>
    </source>
</evidence>
<dbReference type="GO" id="GO:0005198">
    <property type="term" value="F:structural molecule activity"/>
    <property type="evidence" value="ECO:0007669"/>
    <property type="project" value="InterPro"/>
</dbReference>
<dbReference type="GO" id="GO:0009424">
    <property type="term" value="C:bacterial-type flagellum hook"/>
    <property type="evidence" value="ECO:0007669"/>
    <property type="project" value="InterPro"/>
</dbReference>
<organism evidence="11 12">
    <name type="scientific">Nocardioides humilatus</name>
    <dbReference type="NCBI Taxonomy" id="2607660"/>
    <lineage>
        <taxon>Bacteria</taxon>
        <taxon>Bacillati</taxon>
        <taxon>Actinomycetota</taxon>
        <taxon>Actinomycetes</taxon>
        <taxon>Propionibacteriales</taxon>
        <taxon>Nocardioidaceae</taxon>
        <taxon>Nocardioides</taxon>
    </lineage>
</organism>
<dbReference type="EMBL" id="VUJV01000005">
    <property type="protein sequence ID" value="KAA1417720.1"/>
    <property type="molecule type" value="Genomic_DNA"/>
</dbReference>
<dbReference type="Proteomes" id="UP000325003">
    <property type="component" value="Unassembled WGS sequence"/>
</dbReference>
<gene>
    <name evidence="11" type="primary">flgK</name>
    <name evidence="11" type="ORF">F0U44_15620</name>
</gene>
<accession>A0A5B1LD49</accession>
<dbReference type="PANTHER" id="PTHR30033">
    <property type="entry name" value="FLAGELLAR HOOK-ASSOCIATED PROTEIN 1"/>
    <property type="match status" value="1"/>
</dbReference>
<feature type="domain" description="Flagellar hook-associated protein FlgK helical" evidence="10">
    <location>
        <begin position="99"/>
        <end position="334"/>
    </location>
</feature>
<dbReference type="Pfam" id="PF00460">
    <property type="entry name" value="Flg_bb_rod"/>
    <property type="match status" value="1"/>
</dbReference>
<comment type="similarity">
    <text evidence="3">Belongs to the flagella basal body rod proteins family.</text>
</comment>
<protein>
    <recommendedName>
        <fullName evidence="4">Flagellar hook-associated protein 1</fullName>
    </recommendedName>
</protein>
<feature type="coiled-coil region" evidence="7">
    <location>
        <begin position="170"/>
        <end position="197"/>
    </location>
</feature>
<comment type="subcellular location">
    <subcellularLocation>
        <location evidence="1">Bacterial flagellum</location>
    </subcellularLocation>
    <subcellularLocation>
        <location evidence="2">Secreted</location>
    </subcellularLocation>
</comment>